<dbReference type="InterPro" id="IPR014782">
    <property type="entry name" value="Peptidase_M1_dom"/>
</dbReference>
<evidence type="ECO:0000256" key="2">
    <source>
        <dbReference type="PIRSR" id="PIRSR634015-3"/>
    </source>
</evidence>
<name>A0A9D1AGL4_9FIRM</name>
<comment type="cofactor">
    <cofactor evidence="2">
        <name>Zn(2+)</name>
        <dbReference type="ChEBI" id="CHEBI:29105"/>
    </cofactor>
    <text evidence="2">Binds 1 zinc ion per subunit.</text>
</comment>
<dbReference type="InterPro" id="IPR027268">
    <property type="entry name" value="Peptidase_M4/M1_CTD_sf"/>
</dbReference>
<feature type="binding site" evidence="2">
    <location>
        <position position="325"/>
    </location>
    <ligand>
        <name>Zn(2+)</name>
        <dbReference type="ChEBI" id="CHEBI:29105"/>
        <note>catalytic</note>
    </ligand>
</feature>
<dbReference type="Gene3D" id="1.10.390.10">
    <property type="entry name" value="Neutral Protease Domain 2"/>
    <property type="match status" value="1"/>
</dbReference>
<keyword evidence="2" id="KW-0862">Zinc</keyword>
<protein>
    <submittedName>
        <fullName evidence="5">M1 family metallopeptidase</fullName>
    </submittedName>
</protein>
<feature type="signal peptide" evidence="3">
    <location>
        <begin position="1"/>
        <end position="24"/>
    </location>
</feature>
<gene>
    <name evidence="5" type="ORF">IAB90_03185</name>
</gene>
<keyword evidence="2" id="KW-0479">Metal-binding</keyword>
<dbReference type="PROSITE" id="PS51257">
    <property type="entry name" value="PROKAR_LIPOPROTEIN"/>
    <property type="match status" value="1"/>
</dbReference>
<proteinExistence type="predicted"/>
<reference evidence="5" key="2">
    <citation type="journal article" date="2021" name="PeerJ">
        <title>Extensive microbial diversity within the chicken gut microbiome revealed by metagenomics and culture.</title>
        <authorList>
            <person name="Gilroy R."/>
            <person name="Ravi A."/>
            <person name="Getino M."/>
            <person name="Pursley I."/>
            <person name="Horton D.L."/>
            <person name="Alikhan N.F."/>
            <person name="Baker D."/>
            <person name="Gharbi K."/>
            <person name="Hall N."/>
            <person name="Watson M."/>
            <person name="Adriaenssens E.M."/>
            <person name="Foster-Nyarko E."/>
            <person name="Jarju S."/>
            <person name="Secka A."/>
            <person name="Antonio M."/>
            <person name="Oren A."/>
            <person name="Chaudhuri R.R."/>
            <person name="La Ragione R."/>
            <person name="Hildebrand F."/>
            <person name="Pallen M.J."/>
        </authorList>
    </citation>
    <scope>NUCLEOTIDE SEQUENCE</scope>
    <source>
        <strain evidence="5">ChiW25-3613</strain>
    </source>
</reference>
<dbReference type="InterPro" id="IPR034015">
    <property type="entry name" value="M1_LTA4H"/>
</dbReference>
<dbReference type="GO" id="GO:0008270">
    <property type="term" value="F:zinc ion binding"/>
    <property type="evidence" value="ECO:0007669"/>
    <property type="project" value="InterPro"/>
</dbReference>
<feature type="binding site" evidence="2">
    <location>
        <position position="344"/>
    </location>
    <ligand>
        <name>Zn(2+)</name>
        <dbReference type="ChEBI" id="CHEBI:29105"/>
        <note>catalytic</note>
    </ligand>
</feature>
<evidence type="ECO:0000256" key="1">
    <source>
        <dbReference type="PIRSR" id="PIRSR634015-1"/>
    </source>
</evidence>
<feature type="active site" description="Proton acceptor" evidence="1">
    <location>
        <position position="322"/>
    </location>
</feature>
<evidence type="ECO:0000313" key="6">
    <source>
        <dbReference type="Proteomes" id="UP000824179"/>
    </source>
</evidence>
<dbReference type="Proteomes" id="UP000824179">
    <property type="component" value="Unassembled WGS sequence"/>
</dbReference>
<dbReference type="CDD" id="cd09604">
    <property type="entry name" value="M1_APN_like"/>
    <property type="match status" value="1"/>
</dbReference>
<reference evidence="5" key="1">
    <citation type="submission" date="2020-10" db="EMBL/GenBank/DDBJ databases">
        <authorList>
            <person name="Gilroy R."/>
        </authorList>
    </citation>
    <scope>NUCLEOTIDE SEQUENCE</scope>
    <source>
        <strain evidence="5">ChiW25-3613</strain>
    </source>
</reference>
<dbReference type="GO" id="GO:0008237">
    <property type="term" value="F:metallopeptidase activity"/>
    <property type="evidence" value="ECO:0007669"/>
    <property type="project" value="InterPro"/>
</dbReference>
<feature type="domain" description="Peptidase M1 membrane alanine aminopeptidase" evidence="4">
    <location>
        <begin position="266"/>
        <end position="469"/>
    </location>
</feature>
<evidence type="ECO:0000256" key="3">
    <source>
        <dbReference type="SAM" id="SignalP"/>
    </source>
</evidence>
<dbReference type="SUPFAM" id="SSF55486">
    <property type="entry name" value="Metalloproteases ('zincins'), catalytic domain"/>
    <property type="match status" value="1"/>
</dbReference>
<comment type="caution">
    <text evidence="5">The sequence shown here is derived from an EMBL/GenBank/DDBJ whole genome shotgun (WGS) entry which is preliminary data.</text>
</comment>
<evidence type="ECO:0000313" key="5">
    <source>
        <dbReference type="EMBL" id="HIR39366.1"/>
    </source>
</evidence>
<dbReference type="Pfam" id="PF01433">
    <property type="entry name" value="Peptidase_M1"/>
    <property type="match status" value="1"/>
</dbReference>
<dbReference type="PANTHER" id="PTHR45726:SF3">
    <property type="entry name" value="LEUKOTRIENE A-4 HYDROLASE"/>
    <property type="match status" value="1"/>
</dbReference>
<dbReference type="EMBL" id="DVHB01000058">
    <property type="protein sequence ID" value="HIR39366.1"/>
    <property type="molecule type" value="Genomic_DNA"/>
</dbReference>
<sequence>MKKIVTVIVAAAVCAAALSLAACAGGNERTTYDLTCSYSAESGALEADCTVNYVNTGADTDIVKFNLYGNAFREGALYRPISDELSASAYYNGSSYGGMEITAVTGGEWRICGEDENILEVTLPDTLGSGDSCEIEISYTLRLAEVNGRTGIAEHAVNLGNFYPAACVRDDEGEFIECVYYSDGDPFLSDCADYSVQVTVPAGYTVAASGALEESEGNTYTYSLENARDFAMVLSDEFERLSLEVDGTVVYYYYYSDENAQAKLAAACDSLAYFEDTFGDYAWPTLSVVQTGFAAGGMEYPALTMINGELDGSDAFSAIVHENAHQWWYAMVGSDQLNCAWQDEGLTEYSTLMFFENSPEYGITRTGLVNSAISSYRAYFTVYNQIFGDANTAMTRHLKDFVSDYEYVNIAYNKGLILFDTLRESIGDERFVAGLKSYFAANCGRTASPEDLIACFEGTGVDVDGLFESFIEGKVII</sequence>
<feature type="chain" id="PRO_5039328073" evidence="3">
    <location>
        <begin position="25"/>
        <end position="477"/>
    </location>
</feature>
<organism evidence="5 6">
    <name type="scientific">Candidatus Coproplasma stercoripullorum</name>
    <dbReference type="NCBI Taxonomy" id="2840751"/>
    <lineage>
        <taxon>Bacteria</taxon>
        <taxon>Bacillati</taxon>
        <taxon>Bacillota</taxon>
        <taxon>Clostridia</taxon>
        <taxon>Eubacteriales</taxon>
        <taxon>Candidatus Coproplasma</taxon>
    </lineage>
</organism>
<feature type="binding site" evidence="2">
    <location>
        <position position="321"/>
    </location>
    <ligand>
        <name>Zn(2+)</name>
        <dbReference type="ChEBI" id="CHEBI:29105"/>
        <note>catalytic</note>
    </ligand>
</feature>
<keyword evidence="3" id="KW-0732">Signal</keyword>
<dbReference type="PANTHER" id="PTHR45726">
    <property type="entry name" value="LEUKOTRIENE A-4 HYDROLASE"/>
    <property type="match status" value="1"/>
</dbReference>
<feature type="active site" description="Proton donor" evidence="1">
    <location>
        <position position="412"/>
    </location>
</feature>
<dbReference type="AlphaFoldDB" id="A0A9D1AGL4"/>
<accession>A0A9D1AGL4</accession>
<evidence type="ECO:0000259" key="4">
    <source>
        <dbReference type="Pfam" id="PF01433"/>
    </source>
</evidence>